<organism evidence="1 2">
    <name type="scientific">Cystobacter fuscus (strain ATCC 25194 / DSM 2262 / NBRC 100088 / M29)</name>
    <dbReference type="NCBI Taxonomy" id="1242864"/>
    <lineage>
        <taxon>Bacteria</taxon>
        <taxon>Pseudomonadati</taxon>
        <taxon>Myxococcota</taxon>
        <taxon>Myxococcia</taxon>
        <taxon>Myxococcales</taxon>
        <taxon>Cystobacterineae</taxon>
        <taxon>Archangiaceae</taxon>
        <taxon>Cystobacter</taxon>
    </lineage>
</organism>
<dbReference type="RefSeq" id="WP_002627577.1">
    <property type="nucleotide sequence ID" value="NZ_ANAH02000032.1"/>
</dbReference>
<keyword evidence="2" id="KW-1185">Reference proteome</keyword>
<dbReference type="EMBL" id="ANAH02000032">
    <property type="protein sequence ID" value="EPX57711.1"/>
    <property type="molecule type" value="Genomic_DNA"/>
</dbReference>
<accession>S9P3I5</accession>
<gene>
    <name evidence="1" type="ORF">D187_004731</name>
</gene>
<dbReference type="OrthoDB" id="9786557at2"/>
<dbReference type="AlphaFoldDB" id="S9P3I5"/>
<proteinExistence type="predicted"/>
<sequence>MPAWKVPPAGTQSRESRDAAFAGEMKFTALLADRLEDNELGSSLSLQNLAAFIE</sequence>
<protein>
    <submittedName>
        <fullName evidence="1">Uncharacterized protein</fullName>
    </submittedName>
</protein>
<dbReference type="Proteomes" id="UP000011682">
    <property type="component" value="Unassembled WGS sequence"/>
</dbReference>
<comment type="caution">
    <text evidence="1">The sequence shown here is derived from an EMBL/GenBank/DDBJ whole genome shotgun (WGS) entry which is preliminary data.</text>
</comment>
<reference evidence="1" key="1">
    <citation type="submission" date="2013-05" db="EMBL/GenBank/DDBJ databases">
        <title>Genome assembly of Cystobacter fuscus DSM 2262.</title>
        <authorList>
            <person name="Sharma G."/>
            <person name="Khatri I."/>
            <person name="Kaur C."/>
            <person name="Mayilraj S."/>
            <person name="Subramanian S."/>
        </authorList>
    </citation>
    <scope>NUCLEOTIDE SEQUENCE [LARGE SCALE GENOMIC DNA]</scope>
    <source>
        <strain evidence="1">DSM 2262</strain>
    </source>
</reference>
<evidence type="ECO:0000313" key="2">
    <source>
        <dbReference type="Proteomes" id="UP000011682"/>
    </source>
</evidence>
<name>S9P3I5_CYSF2</name>
<evidence type="ECO:0000313" key="1">
    <source>
        <dbReference type="EMBL" id="EPX57711.1"/>
    </source>
</evidence>